<dbReference type="GO" id="GO:0030599">
    <property type="term" value="F:pectinesterase activity"/>
    <property type="evidence" value="ECO:0007669"/>
    <property type="project" value="InterPro"/>
</dbReference>
<dbReference type="InterPro" id="IPR012334">
    <property type="entry name" value="Pectin_lyas_fold"/>
</dbReference>
<dbReference type="CDD" id="cd15798">
    <property type="entry name" value="PMEI-like_3"/>
    <property type="match status" value="1"/>
</dbReference>
<evidence type="ECO:0000256" key="2">
    <source>
        <dbReference type="ARBA" id="ARBA00006027"/>
    </source>
</evidence>
<dbReference type="InterPro" id="IPR011050">
    <property type="entry name" value="Pectin_lyase_fold/virulence"/>
</dbReference>
<comment type="similarity">
    <text evidence="3">In the C-terminal section; belongs to the pectinesterase family.</text>
</comment>
<dbReference type="SMART" id="SM00856">
    <property type="entry name" value="PMEI"/>
    <property type="match status" value="1"/>
</dbReference>
<comment type="caution">
    <text evidence="7">The sequence shown here is derived from an EMBL/GenBank/DDBJ whole genome shotgun (WGS) entry which is preliminary data.</text>
</comment>
<sequence length="355" mass="38447">MIWQLERAQTAHTHTLALGPRCRDEKEKAAWNDCLELYQHTVDRLNRTTTDPYKSITREDAQTWLSTAITNVETCQTGFVELGVTDNILPLMSNNVSGLVSNILALNDVPYGTPSTAASGFPTWVKPGDRKLLQSSSPASSENVVVAQDGSGDYKTISAAVSAAGSKSSGTSRRVGGGSTTFNSATVAVTGDGFMAKDMTFRNTAGAANHQAVALPSGSDLSVFYRCSFQGYQDTLYVYWNRQFYRSATSTGPSISSSGAGPVFQSCNIYARNRPNKVNTVTAQGPTDPNQNTRISIHNCRVTAASDLQSSAKTYLGRPWKAYSRTVFMKTYLDSLIDSAGWLPWSGNFALDTLY</sequence>
<evidence type="ECO:0000313" key="7">
    <source>
        <dbReference type="EMBL" id="KAK4741311.1"/>
    </source>
</evidence>
<protein>
    <recommendedName>
        <fullName evidence="6">Pectinesterase inhibitor domain-containing protein</fullName>
    </recommendedName>
</protein>
<comment type="pathway">
    <text evidence="1">Glycan metabolism; pectin degradation; 2-dehydro-3-deoxy-D-gluconate from pectin: step 1/5.</text>
</comment>
<dbReference type="EMBL" id="JAXIOK010000024">
    <property type="protein sequence ID" value="KAK4741311.1"/>
    <property type="molecule type" value="Genomic_DNA"/>
</dbReference>
<proteinExistence type="inferred from homology"/>
<dbReference type="GO" id="GO:0042545">
    <property type="term" value="P:cell wall modification"/>
    <property type="evidence" value="ECO:0007669"/>
    <property type="project" value="InterPro"/>
</dbReference>
<comment type="similarity">
    <text evidence="2">In the N-terminal section; belongs to the PMEI family.</text>
</comment>
<dbReference type="PANTHER" id="PTHR31707">
    <property type="entry name" value="PECTINESTERASE"/>
    <property type="match status" value="1"/>
</dbReference>
<evidence type="ECO:0000259" key="6">
    <source>
        <dbReference type="SMART" id="SM00856"/>
    </source>
</evidence>
<name>A0AAN7GAD5_9MYRT</name>
<dbReference type="Proteomes" id="UP001345219">
    <property type="component" value="Chromosome 19"/>
</dbReference>
<dbReference type="InterPro" id="IPR035513">
    <property type="entry name" value="Invertase/methylesterase_inhib"/>
</dbReference>
<dbReference type="Gene3D" id="2.160.20.10">
    <property type="entry name" value="Single-stranded right-handed beta-helix, Pectin lyase-like"/>
    <property type="match status" value="2"/>
</dbReference>
<keyword evidence="4" id="KW-0378">Hydrolase</keyword>
<dbReference type="InterPro" id="IPR000070">
    <property type="entry name" value="Pectinesterase_cat"/>
</dbReference>
<keyword evidence="8" id="KW-1185">Reference proteome</keyword>
<reference evidence="7 8" key="1">
    <citation type="journal article" date="2023" name="Hortic Res">
        <title>Pangenome of water caltrop reveals structural variations and asymmetric subgenome divergence after allopolyploidization.</title>
        <authorList>
            <person name="Zhang X."/>
            <person name="Chen Y."/>
            <person name="Wang L."/>
            <person name="Yuan Y."/>
            <person name="Fang M."/>
            <person name="Shi L."/>
            <person name="Lu R."/>
            <person name="Comes H.P."/>
            <person name="Ma Y."/>
            <person name="Chen Y."/>
            <person name="Huang G."/>
            <person name="Zhou Y."/>
            <person name="Zheng Z."/>
            <person name="Qiu Y."/>
        </authorList>
    </citation>
    <scope>NUCLEOTIDE SEQUENCE [LARGE SCALE GENOMIC DNA]</scope>
    <source>
        <tissue evidence="7">Roots</tissue>
    </source>
</reference>
<dbReference type="GO" id="GO:0004857">
    <property type="term" value="F:enzyme inhibitor activity"/>
    <property type="evidence" value="ECO:0007669"/>
    <property type="project" value="InterPro"/>
</dbReference>
<dbReference type="Gene3D" id="1.20.140.40">
    <property type="entry name" value="Invertase/pectin methylesterase inhibitor family protein"/>
    <property type="match status" value="1"/>
</dbReference>
<dbReference type="Pfam" id="PF01095">
    <property type="entry name" value="Pectinesterase"/>
    <property type="match status" value="1"/>
</dbReference>
<dbReference type="Pfam" id="PF04043">
    <property type="entry name" value="PMEI"/>
    <property type="match status" value="1"/>
</dbReference>
<evidence type="ECO:0000256" key="5">
    <source>
        <dbReference type="ARBA" id="ARBA00023085"/>
    </source>
</evidence>
<evidence type="ECO:0000256" key="1">
    <source>
        <dbReference type="ARBA" id="ARBA00005184"/>
    </source>
</evidence>
<dbReference type="InterPro" id="IPR006501">
    <property type="entry name" value="Pectinesterase_inhib_dom"/>
</dbReference>
<feature type="domain" description="Pectinesterase inhibitor" evidence="6">
    <location>
        <begin position="1"/>
        <end position="106"/>
    </location>
</feature>
<evidence type="ECO:0000256" key="3">
    <source>
        <dbReference type="ARBA" id="ARBA00007786"/>
    </source>
</evidence>
<dbReference type="SUPFAM" id="SSF51126">
    <property type="entry name" value="Pectin lyase-like"/>
    <property type="match status" value="1"/>
</dbReference>
<organism evidence="7 8">
    <name type="scientific">Trapa incisa</name>
    <dbReference type="NCBI Taxonomy" id="236973"/>
    <lineage>
        <taxon>Eukaryota</taxon>
        <taxon>Viridiplantae</taxon>
        <taxon>Streptophyta</taxon>
        <taxon>Embryophyta</taxon>
        <taxon>Tracheophyta</taxon>
        <taxon>Spermatophyta</taxon>
        <taxon>Magnoliopsida</taxon>
        <taxon>eudicotyledons</taxon>
        <taxon>Gunneridae</taxon>
        <taxon>Pentapetalae</taxon>
        <taxon>rosids</taxon>
        <taxon>malvids</taxon>
        <taxon>Myrtales</taxon>
        <taxon>Lythraceae</taxon>
        <taxon>Trapa</taxon>
    </lineage>
</organism>
<evidence type="ECO:0000313" key="8">
    <source>
        <dbReference type="Proteomes" id="UP001345219"/>
    </source>
</evidence>
<dbReference type="SUPFAM" id="SSF101148">
    <property type="entry name" value="Plant invertase/pectin methylesterase inhibitor"/>
    <property type="match status" value="1"/>
</dbReference>
<dbReference type="AlphaFoldDB" id="A0AAN7GAD5"/>
<accession>A0AAN7GAD5</accession>
<evidence type="ECO:0000256" key="4">
    <source>
        <dbReference type="ARBA" id="ARBA00022801"/>
    </source>
</evidence>
<dbReference type="NCBIfam" id="TIGR01614">
    <property type="entry name" value="PME_inhib"/>
    <property type="match status" value="1"/>
</dbReference>
<keyword evidence="5" id="KW-0063">Aspartyl esterase</keyword>
<gene>
    <name evidence="7" type="ORF">SAY87_024899</name>
</gene>